<sequence length="191" mass="22314">LQKKKNWADWLLTRTSQANKTKPDYDPNKVTNLSQSACKELMKKSLPDILHSSLLQQNMFFSYLYAQFTTLATSCCLSNVLVVDHPIQYKHKATKCIIDIAKDLCLHSYDHITTGEKDIEFFLCKKWKKSKKFLYLINQDGSLSILASSAEGSNLEKIEFLEKHFFVITWKDQVNKKNVMLFYGFKLFQFY</sequence>
<feature type="non-terminal residue" evidence="1">
    <location>
        <position position="1"/>
    </location>
</feature>
<name>X6MLV0_RETFI</name>
<evidence type="ECO:0000313" key="1">
    <source>
        <dbReference type="EMBL" id="ETO14636.1"/>
    </source>
</evidence>
<dbReference type="EMBL" id="ASPP01019896">
    <property type="protein sequence ID" value="ETO14636.1"/>
    <property type="molecule type" value="Genomic_DNA"/>
</dbReference>
<proteinExistence type="predicted"/>
<keyword evidence="2" id="KW-1185">Reference proteome</keyword>
<gene>
    <name evidence="1" type="ORF">RFI_22732</name>
</gene>
<organism evidence="1 2">
    <name type="scientific">Reticulomyxa filosa</name>
    <dbReference type="NCBI Taxonomy" id="46433"/>
    <lineage>
        <taxon>Eukaryota</taxon>
        <taxon>Sar</taxon>
        <taxon>Rhizaria</taxon>
        <taxon>Retaria</taxon>
        <taxon>Foraminifera</taxon>
        <taxon>Monothalamids</taxon>
        <taxon>Reticulomyxidae</taxon>
        <taxon>Reticulomyxa</taxon>
    </lineage>
</organism>
<evidence type="ECO:0000313" key="2">
    <source>
        <dbReference type="Proteomes" id="UP000023152"/>
    </source>
</evidence>
<comment type="caution">
    <text evidence="1">The sequence shown here is derived from an EMBL/GenBank/DDBJ whole genome shotgun (WGS) entry which is preliminary data.</text>
</comment>
<accession>X6MLV0</accession>
<protein>
    <submittedName>
        <fullName evidence="1">Uncharacterized protein</fullName>
    </submittedName>
</protein>
<dbReference type="AlphaFoldDB" id="X6MLV0"/>
<feature type="non-terminal residue" evidence="1">
    <location>
        <position position="191"/>
    </location>
</feature>
<reference evidence="1 2" key="1">
    <citation type="journal article" date="2013" name="Curr. Biol.">
        <title>The Genome of the Foraminiferan Reticulomyxa filosa.</title>
        <authorList>
            <person name="Glockner G."/>
            <person name="Hulsmann N."/>
            <person name="Schleicher M."/>
            <person name="Noegel A.A."/>
            <person name="Eichinger L."/>
            <person name="Gallinger C."/>
            <person name="Pawlowski J."/>
            <person name="Sierra R."/>
            <person name="Euteneuer U."/>
            <person name="Pillet L."/>
            <person name="Moustafa A."/>
            <person name="Platzer M."/>
            <person name="Groth M."/>
            <person name="Szafranski K."/>
            <person name="Schliwa M."/>
        </authorList>
    </citation>
    <scope>NUCLEOTIDE SEQUENCE [LARGE SCALE GENOMIC DNA]</scope>
</reference>
<dbReference type="Proteomes" id="UP000023152">
    <property type="component" value="Unassembled WGS sequence"/>
</dbReference>